<evidence type="ECO:0000313" key="1">
    <source>
        <dbReference type="EMBL" id="KAK3276396.1"/>
    </source>
</evidence>
<gene>
    <name evidence="1" type="ORF">CYMTET_15523</name>
</gene>
<comment type="caution">
    <text evidence="1">The sequence shown here is derived from an EMBL/GenBank/DDBJ whole genome shotgun (WGS) entry which is preliminary data.</text>
</comment>
<dbReference type="EMBL" id="LGRX02006577">
    <property type="protein sequence ID" value="KAK3276396.1"/>
    <property type="molecule type" value="Genomic_DNA"/>
</dbReference>
<name>A0AAE0GFB6_9CHLO</name>
<evidence type="ECO:0000313" key="2">
    <source>
        <dbReference type="Proteomes" id="UP001190700"/>
    </source>
</evidence>
<accession>A0AAE0GFB6</accession>
<sequence>MKELCGFSSDMATSTTVLENVGKIVPIYDGITRNGIGAIDGSFFNPTALRLTEFQRSGVIDPKLLALLQSKELYVSDALQNDMMPTKERGGIDMLSSSNSWTLVNNIAVPNENDDVTFDVNFCYVGAVVTKQDATGDYDENDEITDRSDSTMRTEYIESTASVCSYFASLSLGVLFTGTVQDSTAPHGCILMLSTGNVIFNIDTTIMAAQSMLDETVPIAVACLIPGSAYRHEHGIPGLTCAQSTLRRALSMETCVSQFQMAGEVKTVDDTALPYGCVSMKDTNAVVFNTRPSTTPCSESRVCICEKKRRRSTSGMKFE</sequence>
<keyword evidence="2" id="KW-1185">Reference proteome</keyword>
<protein>
    <submittedName>
        <fullName evidence="1">Uncharacterized protein</fullName>
    </submittedName>
</protein>
<proteinExistence type="predicted"/>
<organism evidence="1 2">
    <name type="scientific">Cymbomonas tetramitiformis</name>
    <dbReference type="NCBI Taxonomy" id="36881"/>
    <lineage>
        <taxon>Eukaryota</taxon>
        <taxon>Viridiplantae</taxon>
        <taxon>Chlorophyta</taxon>
        <taxon>Pyramimonadophyceae</taxon>
        <taxon>Pyramimonadales</taxon>
        <taxon>Pyramimonadaceae</taxon>
        <taxon>Cymbomonas</taxon>
    </lineage>
</organism>
<dbReference type="AlphaFoldDB" id="A0AAE0GFB6"/>
<dbReference type="Proteomes" id="UP001190700">
    <property type="component" value="Unassembled WGS sequence"/>
</dbReference>
<reference evidence="1 2" key="1">
    <citation type="journal article" date="2015" name="Genome Biol. Evol.">
        <title>Comparative Genomics of a Bacterivorous Green Alga Reveals Evolutionary Causalities and Consequences of Phago-Mixotrophic Mode of Nutrition.</title>
        <authorList>
            <person name="Burns J.A."/>
            <person name="Paasch A."/>
            <person name="Narechania A."/>
            <person name="Kim E."/>
        </authorList>
    </citation>
    <scope>NUCLEOTIDE SEQUENCE [LARGE SCALE GENOMIC DNA]</scope>
    <source>
        <strain evidence="1 2">PLY_AMNH</strain>
    </source>
</reference>